<evidence type="ECO:0000256" key="1">
    <source>
        <dbReference type="SAM" id="Phobius"/>
    </source>
</evidence>
<evidence type="ECO:0000313" key="2">
    <source>
        <dbReference type="Proteomes" id="UP001652625"/>
    </source>
</evidence>
<protein>
    <submittedName>
        <fullName evidence="3 4">Uncharacterized protein LOC136090444 isoform X1</fullName>
    </submittedName>
</protein>
<keyword evidence="1" id="KW-0812">Transmembrane</keyword>
<evidence type="ECO:0000313" key="4">
    <source>
        <dbReference type="RefSeq" id="XP_065673176.1"/>
    </source>
</evidence>
<gene>
    <name evidence="3 4" type="primary">LOC136090444</name>
</gene>
<evidence type="ECO:0000313" key="3">
    <source>
        <dbReference type="RefSeq" id="XP_065673175.1"/>
    </source>
</evidence>
<organism evidence="2 4">
    <name type="scientific">Hydra vulgaris</name>
    <name type="common">Hydra</name>
    <name type="synonym">Hydra attenuata</name>
    <dbReference type="NCBI Taxonomy" id="6087"/>
    <lineage>
        <taxon>Eukaryota</taxon>
        <taxon>Metazoa</taxon>
        <taxon>Cnidaria</taxon>
        <taxon>Hydrozoa</taxon>
        <taxon>Hydroidolina</taxon>
        <taxon>Anthoathecata</taxon>
        <taxon>Aplanulata</taxon>
        <taxon>Hydridae</taxon>
        <taxon>Hydra</taxon>
    </lineage>
</organism>
<dbReference type="GeneID" id="136090444"/>
<keyword evidence="2" id="KW-1185">Reference proteome</keyword>
<keyword evidence="1" id="KW-1133">Transmembrane helix</keyword>
<dbReference type="RefSeq" id="XP_065673176.1">
    <property type="nucleotide sequence ID" value="XM_065817104.1"/>
</dbReference>
<proteinExistence type="predicted"/>
<name>A0ABM4DFH7_HYDVU</name>
<reference evidence="3 4" key="1">
    <citation type="submission" date="2025-05" db="UniProtKB">
        <authorList>
            <consortium name="RefSeq"/>
        </authorList>
    </citation>
    <scope>IDENTIFICATION</scope>
</reference>
<dbReference type="RefSeq" id="XP_065673175.1">
    <property type="nucleotide sequence ID" value="XM_065817103.1"/>
</dbReference>
<feature type="transmembrane region" description="Helical" evidence="1">
    <location>
        <begin position="66"/>
        <end position="89"/>
    </location>
</feature>
<sequence length="189" mass="21554">MKKQYKTLNAMIIKIISVIGVGIVTCFEQDSVNSSSKVLLASSIETSNNFIPNDFKVNKEKTNHRLLIYIGAGTAVFVFILFVVIFIITQRRKLKQIKRIQIADKFLRKNKGYVYKEPLFPGEDNKELINKNLGKVSSLPNSLSGSYEVVGVMERKRVPCIEKYNYLSSNSIFYLRNEISVQDSSNKMN</sequence>
<feature type="transmembrane region" description="Helical" evidence="1">
    <location>
        <begin position="7"/>
        <end position="27"/>
    </location>
</feature>
<dbReference type="Proteomes" id="UP001652625">
    <property type="component" value="Chromosome 14"/>
</dbReference>
<accession>A0ABM4DFH7</accession>
<keyword evidence="1" id="KW-0472">Membrane</keyword>